<evidence type="ECO:0000313" key="1">
    <source>
        <dbReference type="EMBL" id="GIT93854.1"/>
    </source>
</evidence>
<keyword evidence="2" id="KW-1185">Reference proteome</keyword>
<dbReference type="EMBL" id="BPFH01000001">
    <property type="protein sequence ID" value="GIT93854.1"/>
    <property type="molecule type" value="Genomic_DNA"/>
</dbReference>
<evidence type="ECO:0000313" key="2">
    <source>
        <dbReference type="Proteomes" id="UP000786693"/>
    </source>
</evidence>
<proteinExistence type="predicted"/>
<sequence length="241" mass="25379">MIASLAWYPAARTGWDSLWRGIREDLGFGPSDLTWPDDFARHWRDPDLLLAMTCALPMQQGLADSVHVVGSPVWDVPGLPPGQYASHIVTRPDDTRALADVAADGLAVNGCDSQSGYGTLVTAGLVMGPGDVVETGSHAASMDAVASGAAGLAAIDVVTWALAPRSDLSIRATTPPTPACPFITARADWVAPLRQAITRAIARQSPRDRAATRLVGLTSLDPEAYATCRNAPHCNREDSAA</sequence>
<comment type="caution">
    <text evidence="1">The sequence shown here is derived from an EMBL/GenBank/DDBJ whole genome shotgun (WGS) entry which is preliminary data.</text>
</comment>
<dbReference type="Proteomes" id="UP000786693">
    <property type="component" value="Unassembled WGS sequence"/>
</dbReference>
<dbReference type="RefSeq" id="WP_220747360.1">
    <property type="nucleotide sequence ID" value="NZ_BPFH01000001.1"/>
</dbReference>
<accession>A0ABQ4NI40</accession>
<name>A0ABQ4NI40_9RHOB</name>
<protein>
    <submittedName>
        <fullName evidence="1">Phosphate ABC transporter substrate-binding protein</fullName>
    </submittedName>
</protein>
<reference evidence="1 2" key="1">
    <citation type="submission" date="2021-05" db="EMBL/GenBank/DDBJ databases">
        <title>Bacteria Genome sequencing.</title>
        <authorList>
            <person name="Takabe Y."/>
            <person name="Nakajima Y."/>
            <person name="Suzuki S."/>
            <person name="Shiozaki T."/>
        </authorList>
    </citation>
    <scope>NUCLEOTIDE SEQUENCE [LARGE SCALE GENOMIC DNA]</scope>
    <source>
        <strain evidence="1 2">AI_62</strain>
    </source>
</reference>
<organism evidence="1 2">
    <name type="scientific">Jannaschia pagri</name>
    <dbReference type="NCBI Taxonomy" id="2829797"/>
    <lineage>
        <taxon>Bacteria</taxon>
        <taxon>Pseudomonadati</taxon>
        <taxon>Pseudomonadota</taxon>
        <taxon>Alphaproteobacteria</taxon>
        <taxon>Rhodobacterales</taxon>
        <taxon>Roseobacteraceae</taxon>
        <taxon>Jannaschia</taxon>
    </lineage>
</organism>
<dbReference type="Pfam" id="PF12974">
    <property type="entry name" value="Phosphonate-bd"/>
    <property type="match status" value="1"/>
</dbReference>
<gene>
    <name evidence="1" type="ORF">JANAI62_04770</name>
</gene>